<dbReference type="AlphaFoldDB" id="A0A0T6DTB2"/>
<evidence type="ECO:0000313" key="1">
    <source>
        <dbReference type="EMBL" id="KRU23273.1"/>
    </source>
</evidence>
<keyword evidence="2" id="KW-1185">Reference proteome</keyword>
<comment type="caution">
    <text evidence="1">The sequence shown here is derived from an EMBL/GenBank/DDBJ whole genome shotgun (WGS) entry which is preliminary data.</text>
</comment>
<dbReference type="Proteomes" id="UP000051202">
    <property type="component" value="Unassembled WGS sequence"/>
</dbReference>
<gene>
    <name evidence="1" type="ORF">AS194_04915</name>
</gene>
<evidence type="ECO:0000313" key="2">
    <source>
        <dbReference type="Proteomes" id="UP000051202"/>
    </source>
</evidence>
<dbReference type="RefSeq" id="WP_058023908.1">
    <property type="nucleotide sequence ID" value="NZ_LNDJ01000047.1"/>
</dbReference>
<dbReference type="STRING" id="554343.AS194_04915"/>
<dbReference type="EMBL" id="LNDJ01000047">
    <property type="protein sequence ID" value="KRU23273.1"/>
    <property type="molecule type" value="Genomic_DNA"/>
</dbReference>
<sequence length="81" mass="9055">MERSIIVLLIAIIIAPLTVLLPRACATQAANDQAAIEIHKDSIRDTYISPADQVYIDFASDDFKKANQHANEVLRRAYSEQ</sequence>
<name>A0A0T6DTB2_9GAMM</name>
<organism evidence="1 2">
    <name type="scientific">Psychrobacter piscatorii</name>
    <dbReference type="NCBI Taxonomy" id="554343"/>
    <lineage>
        <taxon>Bacteria</taxon>
        <taxon>Pseudomonadati</taxon>
        <taxon>Pseudomonadota</taxon>
        <taxon>Gammaproteobacteria</taxon>
        <taxon>Moraxellales</taxon>
        <taxon>Moraxellaceae</taxon>
        <taxon>Psychrobacter</taxon>
    </lineage>
</organism>
<accession>A0A0T6DTB2</accession>
<proteinExistence type="predicted"/>
<reference evidence="1 2" key="1">
    <citation type="submission" date="2015-11" db="EMBL/GenBank/DDBJ databases">
        <title>Permanent draft genome of Psychrobacter piscatorii LQ58.</title>
        <authorList>
            <person name="Zhou M."/>
            <person name="Dong B."/>
            <person name="Liu Q."/>
        </authorList>
    </citation>
    <scope>NUCLEOTIDE SEQUENCE [LARGE SCALE GENOMIC DNA]</scope>
    <source>
        <strain evidence="1 2">LQ58</strain>
    </source>
</reference>
<protein>
    <submittedName>
        <fullName evidence="1">Uncharacterized protein</fullName>
    </submittedName>
</protein>